<comment type="caution">
    <text evidence="3">The sequence shown here is derived from an EMBL/GenBank/DDBJ whole genome shotgun (WGS) entry which is preliminary data.</text>
</comment>
<gene>
    <name evidence="3" type="ORF">WG929_18130</name>
</gene>
<dbReference type="PANTHER" id="PTHR43031">
    <property type="entry name" value="FAD-DEPENDENT OXIDOREDUCTASE"/>
    <property type="match status" value="1"/>
</dbReference>
<evidence type="ECO:0000256" key="1">
    <source>
        <dbReference type="SAM" id="SignalP"/>
    </source>
</evidence>
<dbReference type="InterPro" id="IPR036873">
    <property type="entry name" value="Rhodanese-like_dom_sf"/>
</dbReference>
<evidence type="ECO:0000313" key="3">
    <source>
        <dbReference type="EMBL" id="MFK4754329.1"/>
    </source>
</evidence>
<dbReference type="EMBL" id="JBBKTX010000028">
    <property type="protein sequence ID" value="MFK4754329.1"/>
    <property type="molecule type" value="Genomic_DNA"/>
</dbReference>
<dbReference type="Pfam" id="PF00581">
    <property type="entry name" value="Rhodanese"/>
    <property type="match status" value="1"/>
</dbReference>
<protein>
    <submittedName>
        <fullName evidence="3">Rhodanese-like domain-containing protein</fullName>
    </submittedName>
</protein>
<evidence type="ECO:0000259" key="2">
    <source>
        <dbReference type="PROSITE" id="PS50206"/>
    </source>
</evidence>
<organism evidence="3 4">
    <name type="scientific">Oceanobacter antarcticus</name>
    <dbReference type="NCBI Taxonomy" id="3133425"/>
    <lineage>
        <taxon>Bacteria</taxon>
        <taxon>Pseudomonadati</taxon>
        <taxon>Pseudomonadota</taxon>
        <taxon>Gammaproteobacteria</taxon>
        <taxon>Oceanospirillales</taxon>
        <taxon>Oceanospirillaceae</taxon>
        <taxon>Oceanobacter</taxon>
    </lineage>
</organism>
<dbReference type="InterPro" id="IPR050229">
    <property type="entry name" value="GlpE_sulfurtransferase"/>
</dbReference>
<proteinExistence type="predicted"/>
<evidence type="ECO:0000313" key="4">
    <source>
        <dbReference type="Proteomes" id="UP001620597"/>
    </source>
</evidence>
<accession>A0ABW8NN47</accession>
<dbReference type="PANTHER" id="PTHR43031:SF1">
    <property type="entry name" value="PYRIDINE NUCLEOTIDE-DISULPHIDE OXIDOREDUCTASE"/>
    <property type="match status" value="1"/>
</dbReference>
<name>A0ABW8NN47_9GAMM</name>
<feature type="domain" description="Rhodanese" evidence="2">
    <location>
        <begin position="16"/>
        <end position="93"/>
    </location>
</feature>
<feature type="chain" id="PRO_5045302013" evidence="1">
    <location>
        <begin position="19"/>
        <end position="107"/>
    </location>
</feature>
<keyword evidence="4" id="KW-1185">Reference proteome</keyword>
<dbReference type="SUPFAM" id="SSF52821">
    <property type="entry name" value="Rhodanese/Cell cycle control phosphatase"/>
    <property type="match status" value="1"/>
</dbReference>
<dbReference type="PROSITE" id="PS50206">
    <property type="entry name" value="RHODANESE_3"/>
    <property type="match status" value="1"/>
</dbReference>
<sequence>MKKLLIVPLLLTASLTMADTVFVDVRTDEEFQQDHLESAAHIPFQQIAAEIGKLNLAKDDEVVLYCRSGRRADIAAETLAGMGFTHVKNVKTLDGARSYQSTLTAKP</sequence>
<dbReference type="Gene3D" id="3.40.250.10">
    <property type="entry name" value="Rhodanese-like domain"/>
    <property type="match status" value="1"/>
</dbReference>
<feature type="signal peptide" evidence="1">
    <location>
        <begin position="1"/>
        <end position="18"/>
    </location>
</feature>
<dbReference type="SMART" id="SM00450">
    <property type="entry name" value="RHOD"/>
    <property type="match status" value="1"/>
</dbReference>
<reference evidence="3 4" key="1">
    <citation type="submission" date="2024-03" db="EMBL/GenBank/DDBJ databases">
        <title>High-quality draft genome sequence of Oceanobacter sp. wDCs-4.</title>
        <authorList>
            <person name="Dong C."/>
        </authorList>
    </citation>
    <scope>NUCLEOTIDE SEQUENCE [LARGE SCALE GENOMIC DNA]</scope>
    <source>
        <strain evidence="4">wDCs-4</strain>
    </source>
</reference>
<dbReference type="Proteomes" id="UP001620597">
    <property type="component" value="Unassembled WGS sequence"/>
</dbReference>
<dbReference type="RefSeq" id="WP_369857906.1">
    <property type="nucleotide sequence ID" value="NZ_JBBKTX010000028.1"/>
</dbReference>
<dbReference type="CDD" id="cd00158">
    <property type="entry name" value="RHOD"/>
    <property type="match status" value="1"/>
</dbReference>
<dbReference type="InterPro" id="IPR001763">
    <property type="entry name" value="Rhodanese-like_dom"/>
</dbReference>
<keyword evidence="1" id="KW-0732">Signal</keyword>